<dbReference type="InterPro" id="IPR042070">
    <property type="entry name" value="PucR_C-HTH_sf"/>
</dbReference>
<dbReference type="Gene3D" id="1.10.10.2840">
    <property type="entry name" value="PucR C-terminal helix-turn-helix domain"/>
    <property type="match status" value="1"/>
</dbReference>
<evidence type="ECO:0000259" key="2">
    <source>
        <dbReference type="Pfam" id="PF13556"/>
    </source>
</evidence>
<dbReference type="Pfam" id="PF07905">
    <property type="entry name" value="PucR"/>
    <property type="match status" value="1"/>
</dbReference>
<sequence length="512" mass="60442">MLTVKEVLNRKYFESAKVVAGQTGLNHAIKWIHILEVTDVKQLIKGNELILTTGVILKDNEQGFLNFVKQLNELDVAGLCIELGMYIQTIPESVIKLADQLDFPLIVFQEIVPFVGITQDLHTAIIHQQYDILRQLEDYSQKINNYVLKVNDKVKILQYMQKYLNVDIYFDVNKGTSLAIPNKKIENCEKYINLLGSKHKAKIEVNLFDQLYGTVYIYSEKREMTELDLLILDRTVVTLSQFILRDLYIEEKLESENRKFFEKWLEGENSDDELLYFIEEIDQKLKHNGWMVMIHQLRRKNAIKDLTNYKINLRQALQKEGFYTFIVEQSQYLIFIINDLAQGATYKERMNRVMNEMIHQSKQDMLIAVGKYVTHYNELKESYQTAQETLQIRMKHTELSYFYDELVLYHMVKVLQNNSSLMQAAMEKIEKLSQYDSKHNANLIQTLDVYFQCNGLKKETAEKLFIVRQTLYHRLEKVEQIIGSDFMKYENRLCLEIMLLMTKHNYYEGVKV</sequence>
<dbReference type="InterPro" id="IPR051448">
    <property type="entry name" value="CdaR-like_regulators"/>
</dbReference>
<accession>A0ABX3ZDF9</accession>
<dbReference type="Pfam" id="PF13556">
    <property type="entry name" value="HTH_30"/>
    <property type="match status" value="1"/>
</dbReference>
<dbReference type="InterPro" id="IPR012914">
    <property type="entry name" value="PucR_dom"/>
</dbReference>
<feature type="domain" description="Purine catabolism PurC-like" evidence="1">
    <location>
        <begin position="6"/>
        <end position="125"/>
    </location>
</feature>
<dbReference type="RefSeq" id="WP_087618285.1">
    <property type="nucleotide sequence ID" value="NZ_JAFBEY010000010.1"/>
</dbReference>
<dbReference type="PANTHER" id="PTHR33744">
    <property type="entry name" value="CARBOHYDRATE DIACID REGULATOR"/>
    <property type="match status" value="1"/>
</dbReference>
<evidence type="ECO:0000313" key="4">
    <source>
        <dbReference type="Proteomes" id="UP000196594"/>
    </source>
</evidence>
<protein>
    <submittedName>
        <fullName evidence="3">Polyketide synthase regulator</fullName>
    </submittedName>
</protein>
<dbReference type="InterPro" id="IPR025736">
    <property type="entry name" value="PucR_C-HTH_dom"/>
</dbReference>
<gene>
    <name evidence="3" type="ORF">CBM15_16070</name>
</gene>
<dbReference type="Proteomes" id="UP000196594">
    <property type="component" value="Unassembled WGS sequence"/>
</dbReference>
<comment type="caution">
    <text evidence="3">The sequence shown here is derived from an EMBL/GenBank/DDBJ whole genome shotgun (WGS) entry which is preliminary data.</text>
</comment>
<dbReference type="PANTHER" id="PTHR33744:SF1">
    <property type="entry name" value="DNA-BINDING TRANSCRIPTIONAL ACTIVATOR ADER"/>
    <property type="match status" value="1"/>
</dbReference>
<proteinExistence type="predicted"/>
<dbReference type="EMBL" id="NHNT01000013">
    <property type="protein sequence ID" value="OUZ37730.1"/>
    <property type="molecule type" value="Genomic_DNA"/>
</dbReference>
<evidence type="ECO:0000259" key="1">
    <source>
        <dbReference type="Pfam" id="PF07905"/>
    </source>
</evidence>
<feature type="domain" description="PucR C-terminal helix-turn-helix" evidence="2">
    <location>
        <begin position="443"/>
        <end position="500"/>
    </location>
</feature>
<name>A0ABX3ZDF9_9BACL</name>
<reference evidence="3 4" key="1">
    <citation type="journal article" date="2017" name="Int. J. Syst. Evol. Microbiol.">
        <title>Solibacillus kalamii sp. nov., isolated from a high-efficiency particulate arrestance filter system used in the International Space Station.</title>
        <authorList>
            <person name="Checinska Sielaff A."/>
            <person name="Kumar R.M."/>
            <person name="Pal D."/>
            <person name="Mayilraj S."/>
            <person name="Venkateswaran K."/>
        </authorList>
    </citation>
    <scope>NUCLEOTIDE SEQUENCE [LARGE SCALE GENOMIC DNA]</scope>
    <source>
        <strain evidence="3 4">ISSFR-015</strain>
    </source>
</reference>
<organism evidence="3 4">
    <name type="scientific">Solibacillus kalamii</name>
    <dbReference type="NCBI Taxonomy" id="1748298"/>
    <lineage>
        <taxon>Bacteria</taxon>
        <taxon>Bacillati</taxon>
        <taxon>Bacillota</taxon>
        <taxon>Bacilli</taxon>
        <taxon>Bacillales</taxon>
        <taxon>Caryophanaceae</taxon>
        <taxon>Solibacillus</taxon>
    </lineage>
</organism>
<keyword evidence="4" id="KW-1185">Reference proteome</keyword>
<evidence type="ECO:0000313" key="3">
    <source>
        <dbReference type="EMBL" id="OUZ37730.1"/>
    </source>
</evidence>